<evidence type="ECO:0000256" key="12">
    <source>
        <dbReference type="ARBA" id="ARBA00023098"/>
    </source>
</evidence>
<dbReference type="PROSITE" id="PS50862">
    <property type="entry name" value="AA_TRNA_LIGASE_II"/>
    <property type="match status" value="1"/>
</dbReference>
<dbReference type="GO" id="GO:0006629">
    <property type="term" value="P:lipid metabolic process"/>
    <property type="evidence" value="ECO:0007669"/>
    <property type="project" value="UniProtKB-KW"/>
</dbReference>
<comment type="similarity">
    <text evidence="19">Belongs to the class-II aminoacyl-tRNA synthetase family.</text>
</comment>
<feature type="binding site" evidence="19">
    <location>
        <position position="1127"/>
    </location>
    <ligand>
        <name>Mg(2+)</name>
        <dbReference type="ChEBI" id="CHEBI:18420"/>
        <label>1</label>
    </ligand>
</feature>
<dbReference type="Pfam" id="PF09924">
    <property type="entry name" value="LPG_synthase_C"/>
    <property type="match status" value="1"/>
</dbReference>
<comment type="similarity">
    <text evidence="3">In the C-terminal section; belongs to the class-II aminoacyl-tRNA synthetase family.</text>
</comment>
<dbReference type="OrthoDB" id="9801152at2"/>
<dbReference type="GO" id="GO:0050071">
    <property type="term" value="F:phosphatidylglycerol lysyltransferase activity"/>
    <property type="evidence" value="ECO:0007669"/>
    <property type="project" value="UniProtKB-EC"/>
</dbReference>
<organism evidence="23 24">
    <name type="scientific">Marinitenerispora sediminis</name>
    <dbReference type="NCBI Taxonomy" id="1931232"/>
    <lineage>
        <taxon>Bacteria</taxon>
        <taxon>Bacillati</taxon>
        <taxon>Actinomycetota</taxon>
        <taxon>Actinomycetes</taxon>
        <taxon>Streptosporangiales</taxon>
        <taxon>Nocardiopsidaceae</taxon>
        <taxon>Marinitenerispora</taxon>
    </lineage>
</organism>
<feature type="compositionally biased region" description="Low complexity" evidence="20">
    <location>
        <begin position="704"/>
        <end position="726"/>
    </location>
</feature>
<evidence type="ECO:0000256" key="16">
    <source>
        <dbReference type="ARBA" id="ARBA00024681"/>
    </source>
</evidence>
<evidence type="ECO:0000256" key="21">
    <source>
        <dbReference type="SAM" id="Phobius"/>
    </source>
</evidence>
<feature type="region of interest" description="Disordered" evidence="20">
    <location>
        <begin position="1"/>
        <end position="111"/>
    </location>
</feature>
<dbReference type="AlphaFoldDB" id="A0A368T974"/>
<name>A0A368T974_9ACTN</name>
<feature type="binding site" evidence="19">
    <location>
        <position position="1134"/>
    </location>
    <ligand>
        <name>Mg(2+)</name>
        <dbReference type="ChEBI" id="CHEBI:18420"/>
        <label>1</label>
    </ligand>
</feature>
<keyword evidence="11 21" id="KW-1133">Transmembrane helix</keyword>
<keyword evidence="14" id="KW-0046">Antibiotic resistance</keyword>
<feature type="binding site" evidence="19">
    <location>
        <position position="1134"/>
    </location>
    <ligand>
        <name>Mg(2+)</name>
        <dbReference type="ChEBI" id="CHEBI:18420"/>
        <label>2</label>
    </ligand>
</feature>
<dbReference type="CDD" id="cd04322">
    <property type="entry name" value="LysRS_N"/>
    <property type="match status" value="1"/>
</dbReference>
<feature type="transmembrane region" description="Helical" evidence="21">
    <location>
        <begin position="163"/>
        <end position="182"/>
    </location>
</feature>
<dbReference type="SUPFAM" id="SSF55681">
    <property type="entry name" value="Class II aaRS and biotin synthetases"/>
    <property type="match status" value="1"/>
</dbReference>
<dbReference type="NCBIfam" id="TIGR00499">
    <property type="entry name" value="lysS_bact"/>
    <property type="match status" value="1"/>
</dbReference>
<dbReference type="Gene3D" id="2.40.50.140">
    <property type="entry name" value="Nucleic acid-binding proteins"/>
    <property type="match status" value="1"/>
</dbReference>
<feature type="compositionally biased region" description="Pro residues" evidence="20">
    <location>
        <begin position="694"/>
        <end position="703"/>
    </location>
</feature>
<keyword evidence="12" id="KW-0443">Lipid metabolism</keyword>
<evidence type="ECO:0000256" key="7">
    <source>
        <dbReference type="ARBA" id="ARBA00022692"/>
    </source>
</evidence>
<dbReference type="SUPFAM" id="SSF50249">
    <property type="entry name" value="Nucleic acid-binding proteins"/>
    <property type="match status" value="1"/>
</dbReference>
<dbReference type="PRINTS" id="PR00982">
    <property type="entry name" value="TRNASYNTHLYS"/>
</dbReference>
<dbReference type="InterPro" id="IPR004364">
    <property type="entry name" value="Aa-tRNA-synt_II"/>
</dbReference>
<evidence type="ECO:0000256" key="1">
    <source>
        <dbReference type="ARBA" id="ARBA00004651"/>
    </source>
</evidence>
<dbReference type="PANTHER" id="PTHR42918:SF15">
    <property type="entry name" value="LYSINE--TRNA LIGASE, CHLOROPLASTIC_MITOCHONDRIAL"/>
    <property type="match status" value="1"/>
</dbReference>
<evidence type="ECO:0000256" key="4">
    <source>
        <dbReference type="ARBA" id="ARBA00022475"/>
    </source>
</evidence>
<keyword evidence="19" id="KW-0963">Cytoplasm</keyword>
<feature type="transmembrane region" description="Helical" evidence="21">
    <location>
        <begin position="194"/>
        <end position="214"/>
    </location>
</feature>
<evidence type="ECO:0000256" key="2">
    <source>
        <dbReference type="ARBA" id="ARBA00005270"/>
    </source>
</evidence>
<evidence type="ECO:0000313" key="24">
    <source>
        <dbReference type="Proteomes" id="UP000253318"/>
    </source>
</evidence>
<evidence type="ECO:0000259" key="22">
    <source>
        <dbReference type="PROSITE" id="PS50862"/>
    </source>
</evidence>
<dbReference type="HAMAP" id="MF_00252">
    <property type="entry name" value="Lys_tRNA_synth_class2"/>
    <property type="match status" value="1"/>
</dbReference>
<comment type="catalytic activity">
    <reaction evidence="17">
        <text>L-lysyl-tRNA(Lys) + a 1,2-diacyl-sn-glycero-3-phospho-(1'-sn-glycerol) = a 1,2-diacyl-sn-glycero-3-phospho-1'-(3'-O-L-lysyl)-sn-glycerol + tRNA(Lys)</text>
        <dbReference type="Rhea" id="RHEA:10668"/>
        <dbReference type="Rhea" id="RHEA-COMP:9696"/>
        <dbReference type="Rhea" id="RHEA-COMP:9697"/>
        <dbReference type="ChEBI" id="CHEBI:64716"/>
        <dbReference type="ChEBI" id="CHEBI:75792"/>
        <dbReference type="ChEBI" id="CHEBI:78442"/>
        <dbReference type="ChEBI" id="CHEBI:78529"/>
        <dbReference type="EC" id="2.3.2.3"/>
    </reaction>
</comment>
<sequence length="1217" mass="130396">MCLALARPPVPAGRGGPGAAAPPAGRGTGSDPDDPGGTRHTTCQARASCPIRHGPPPAAAPPAARPGRHRLSWVHTGWPAATTRRQVNATARATAPGRRTPRPTGDERPRTALWPRVSHRVPAVLAWALAVIALVSALRAVFYPLRVLTQPIARLLEIVFVPAPANLAYAVFLSLLAGALAARKRPAYTVALGYLLLVTAIDTVALVGIVVAPLHPAEEHLRDWALWWTVPNTVVTVLLLVLLVAARREFRAAVQPFSFGRALLVLVCGLAAGILLGWGLVSLAPGTLAPGWDRLLWSAEKVLGGAFRLTVGRAGEAPGGVNLALGLFGALALFAAVIALFRSQRARAEITPAEEAELRALLDRQGERDSLGYFATRRDKSACFSPSRKAAVTYRVVAGVSLASGDPIGDPEAWGGAVRAWLDEGAAHAWRPAVMGASEEGARAYARAGLRVLQLGDEAVLHVPAFSLEGRSMRVVRQAVHRVARAGYTVRVRRHAGIDPAEMAGIVEHAAAWRDTETERGFSMALGRLGDPADGACVLAEARDARGRLAAVLSFVPWGRHGLSLDVMRRDRACDNGLMEFMVVELVRAAPGLGVDRVSLNFAVFRSAFEEGARIGAGPVLRAWRGLLLFLSRWWQLEALYRSNVKYRPEWIPRFLCFGDARDLARVALASGIAEGFVTAPRLLRGAAADRRPLPSPAPPAVVPGPSAAERAGGPARPPGARAASEQTRVRLAKLDAVRADGRDPYPPGFPKTDGCAGARARAAGLPPGTVTAEPVAVAGRVVLVRDHGGICFATLRDWSGDLQVMLTETGAGAAALRRWRAEVDLGDHVGVCGTLAASRAGEPSVAATGWRLTAKCLRPLPDKRHGLTDPEARVRRRYLDLVVNPEAREALRVRGAVTLSLRRTLVGRGFVEVETPILQPVHGGAHARPFRTHINAYDMDLYLRIAPELFLKRLCVGGVERVFELGRAFRNEGASARHNPEFTMLEAYQAYADYHDMRALAQELVRRAATAAHGAPVLRRRLADGTVRDVGIGGDWPVVAVNDAVSAAVGREVTADTPEEELRALAGRAGVPVRSGGGRGAVLVDLYERLVEERTTLPTFYTDFPSDVCPLTRPHRDDPRIAEKWDLVAFGMEIGTAYSELVDPVEQRRRLAAQSLAAAAGDPEAMELDEDFLRALEYAMPPTGGLGLGVDRLVMLVTGRSIRDTLPFPLVRPGAR</sequence>
<keyword evidence="19" id="KW-0648">Protein biosynthesis</keyword>
<dbReference type="GO" id="GO:0005524">
    <property type="term" value="F:ATP binding"/>
    <property type="evidence" value="ECO:0007669"/>
    <property type="project" value="UniProtKB-UniRule"/>
</dbReference>
<comment type="similarity">
    <text evidence="2">In the N-terminal section; belongs to the LPG synthetase family.</text>
</comment>
<keyword evidence="13 19" id="KW-0030">Aminoacyl-tRNA synthetase</keyword>
<comment type="subunit">
    <text evidence="19">Homodimer.</text>
</comment>
<feature type="compositionally biased region" description="Pro residues" evidence="20">
    <location>
        <begin position="53"/>
        <end position="64"/>
    </location>
</feature>
<dbReference type="EC" id="6.1.1.6" evidence="19"/>
<evidence type="ECO:0000256" key="3">
    <source>
        <dbReference type="ARBA" id="ARBA00009968"/>
    </source>
</evidence>
<evidence type="ECO:0000256" key="13">
    <source>
        <dbReference type="ARBA" id="ARBA00023146"/>
    </source>
</evidence>
<keyword evidence="10 19" id="KW-0067">ATP-binding</keyword>
<dbReference type="NCBIfam" id="NF001756">
    <property type="entry name" value="PRK00484.1"/>
    <property type="match status" value="1"/>
</dbReference>
<feature type="compositionally biased region" description="Low complexity" evidence="20">
    <location>
        <begin position="89"/>
        <end position="98"/>
    </location>
</feature>
<keyword evidence="4" id="KW-1003">Cell membrane</keyword>
<reference evidence="23 24" key="1">
    <citation type="submission" date="2018-04" db="EMBL/GenBank/DDBJ databases">
        <title>Novel actinobacteria from marine sediment.</title>
        <authorList>
            <person name="Ng Z.Y."/>
            <person name="Tan G.Y.A."/>
        </authorList>
    </citation>
    <scope>NUCLEOTIDE SEQUENCE [LARGE SCALE GENOMIC DNA]</scope>
    <source>
        <strain evidence="23 24">TPS81</strain>
    </source>
</reference>
<feature type="region of interest" description="Disordered" evidence="20">
    <location>
        <begin position="690"/>
        <end position="727"/>
    </location>
</feature>
<keyword evidence="19" id="KW-0460">Magnesium</keyword>
<evidence type="ECO:0000256" key="8">
    <source>
        <dbReference type="ARBA" id="ARBA00022723"/>
    </source>
</evidence>
<dbReference type="InterPro" id="IPR012340">
    <property type="entry name" value="NA-bd_OB-fold"/>
</dbReference>
<dbReference type="GO" id="GO:0005886">
    <property type="term" value="C:plasma membrane"/>
    <property type="evidence" value="ECO:0007669"/>
    <property type="project" value="UniProtKB-SubCell"/>
</dbReference>
<dbReference type="InterPro" id="IPR045864">
    <property type="entry name" value="aa-tRNA-synth_II/BPL/LPL"/>
</dbReference>
<dbReference type="InterPro" id="IPR024320">
    <property type="entry name" value="LPG_synthase_C"/>
</dbReference>
<keyword evidence="5 19" id="KW-0436">Ligase</keyword>
<accession>A0A368T974</accession>
<gene>
    <name evidence="19 23" type="primary">lysS</name>
    <name evidence="23" type="ORF">DEF24_05135</name>
</gene>
<dbReference type="InterPro" id="IPR018149">
    <property type="entry name" value="Lys-tRNA-synth_II_C"/>
</dbReference>
<proteinExistence type="inferred from homology"/>
<dbReference type="Pfam" id="PF16995">
    <property type="entry name" value="tRNA-synt_2_TM"/>
    <property type="match status" value="1"/>
</dbReference>
<dbReference type="NCBIfam" id="NF002821">
    <property type="entry name" value="PRK02983.1"/>
    <property type="match status" value="1"/>
</dbReference>
<dbReference type="GO" id="GO:0000287">
    <property type="term" value="F:magnesium ion binding"/>
    <property type="evidence" value="ECO:0007669"/>
    <property type="project" value="UniProtKB-UniRule"/>
</dbReference>
<dbReference type="InterPro" id="IPR004365">
    <property type="entry name" value="NA-bd_OB_tRNA"/>
</dbReference>
<evidence type="ECO:0000256" key="9">
    <source>
        <dbReference type="ARBA" id="ARBA00022741"/>
    </source>
</evidence>
<feature type="transmembrane region" description="Helical" evidence="21">
    <location>
        <begin position="124"/>
        <end position="143"/>
    </location>
</feature>
<evidence type="ECO:0000256" key="5">
    <source>
        <dbReference type="ARBA" id="ARBA00022598"/>
    </source>
</evidence>
<keyword evidence="8 19" id="KW-0479">Metal-binding</keyword>
<dbReference type="InterPro" id="IPR044136">
    <property type="entry name" value="Lys-tRNA-ligase_II_N"/>
</dbReference>
<protein>
    <recommendedName>
        <fullName evidence="19">Lysine--tRNA ligase</fullName>
        <ecNumber evidence="19">6.1.1.6</ecNumber>
    </recommendedName>
    <alternativeName>
        <fullName evidence="19">Lysyl-tRNA synthetase</fullName>
        <shortName evidence="19">LysRS</shortName>
    </alternativeName>
</protein>
<evidence type="ECO:0000256" key="17">
    <source>
        <dbReference type="ARBA" id="ARBA00047540"/>
    </source>
</evidence>
<feature type="transmembrane region" description="Helical" evidence="21">
    <location>
        <begin position="323"/>
        <end position="341"/>
    </location>
</feature>
<dbReference type="Pfam" id="PF01336">
    <property type="entry name" value="tRNA_anti-codon"/>
    <property type="match status" value="1"/>
</dbReference>
<dbReference type="GO" id="GO:0000049">
    <property type="term" value="F:tRNA binding"/>
    <property type="evidence" value="ECO:0007669"/>
    <property type="project" value="TreeGrafter"/>
</dbReference>
<feature type="transmembrane region" description="Helical" evidence="21">
    <location>
        <begin position="226"/>
        <end position="246"/>
    </location>
</feature>
<dbReference type="InterPro" id="IPR006195">
    <property type="entry name" value="aa-tRNA-synth_II"/>
</dbReference>
<comment type="cofactor">
    <cofactor evidence="19">
        <name>Mg(2+)</name>
        <dbReference type="ChEBI" id="CHEBI:18420"/>
    </cofactor>
    <text evidence="19">Binds 3 Mg(2+) ions per subunit.</text>
</comment>
<comment type="caution">
    <text evidence="23">The sequence shown here is derived from an EMBL/GenBank/DDBJ whole genome shotgun (WGS) entry which is preliminary data.</text>
</comment>
<comment type="function">
    <text evidence="16">Catalyzes the production of L-lysyl-tRNA(Lys)transfer and the transfer of a lysyl group from L-lysyl-tRNA(Lys) to membrane-bound phosphatidylglycerol (PG), which produces lysylphosphatidylglycerol (LPG), one of the components of the bacterial membrane with a positive net charge. LPG synthesis contributes to the resistance to cationic antimicrobial peptides (CAMPs) and likely protects M.tuberculosis against the CAMPs produced by competiting microorganisms (bacteriocins). In fact, the modification of anionic phosphatidylglycerol with positively charged L-lysine results in repulsion of the peptides.</text>
</comment>
<evidence type="ECO:0000313" key="23">
    <source>
        <dbReference type="EMBL" id="RCV61004.1"/>
    </source>
</evidence>
<dbReference type="Proteomes" id="UP000253318">
    <property type="component" value="Unassembled WGS sequence"/>
</dbReference>
<evidence type="ECO:0000256" key="18">
    <source>
        <dbReference type="ARBA" id="ARBA00048573"/>
    </source>
</evidence>
<keyword evidence="21" id="KW-0472">Membrane</keyword>
<feature type="transmembrane region" description="Helical" evidence="21">
    <location>
        <begin position="258"/>
        <end position="281"/>
    </location>
</feature>
<evidence type="ECO:0000256" key="10">
    <source>
        <dbReference type="ARBA" id="ARBA00022840"/>
    </source>
</evidence>
<dbReference type="InterPro" id="IPR002313">
    <property type="entry name" value="Lys-tRNA-ligase_II"/>
</dbReference>
<evidence type="ECO:0000256" key="15">
    <source>
        <dbReference type="ARBA" id="ARBA00023268"/>
    </source>
</evidence>
<evidence type="ECO:0000256" key="14">
    <source>
        <dbReference type="ARBA" id="ARBA00023251"/>
    </source>
</evidence>
<dbReference type="GO" id="GO:0005829">
    <property type="term" value="C:cytosol"/>
    <property type="evidence" value="ECO:0007669"/>
    <property type="project" value="TreeGrafter"/>
</dbReference>
<keyword evidence="15" id="KW-0511">Multifunctional enzyme</keyword>
<evidence type="ECO:0000256" key="6">
    <source>
        <dbReference type="ARBA" id="ARBA00022679"/>
    </source>
</evidence>
<dbReference type="Gene3D" id="3.30.930.10">
    <property type="entry name" value="Bira Bifunctional Protein, Domain 2"/>
    <property type="match status" value="1"/>
</dbReference>
<dbReference type="GO" id="GO:0046677">
    <property type="term" value="P:response to antibiotic"/>
    <property type="evidence" value="ECO:0007669"/>
    <property type="project" value="UniProtKB-KW"/>
</dbReference>
<keyword evidence="7 21" id="KW-0812">Transmembrane</keyword>
<dbReference type="GO" id="GO:0004824">
    <property type="term" value="F:lysine-tRNA ligase activity"/>
    <property type="evidence" value="ECO:0007669"/>
    <property type="project" value="UniProtKB-UniRule"/>
</dbReference>
<dbReference type="Pfam" id="PF00152">
    <property type="entry name" value="tRNA-synt_2"/>
    <property type="match status" value="1"/>
</dbReference>
<keyword evidence="6" id="KW-0808">Transferase</keyword>
<feature type="domain" description="Aminoacyl-transfer RNA synthetases class-II family profile" evidence="22">
    <location>
        <begin position="892"/>
        <end position="1214"/>
    </location>
</feature>
<dbReference type="EMBL" id="QEIN01000026">
    <property type="protein sequence ID" value="RCV61004.1"/>
    <property type="molecule type" value="Genomic_DNA"/>
</dbReference>
<evidence type="ECO:0000256" key="20">
    <source>
        <dbReference type="SAM" id="MobiDB-lite"/>
    </source>
</evidence>
<dbReference type="PANTHER" id="PTHR42918">
    <property type="entry name" value="LYSYL-TRNA SYNTHETASE"/>
    <property type="match status" value="1"/>
</dbReference>
<keyword evidence="9 19" id="KW-0547">Nucleotide-binding</keyword>
<comment type="subcellular location">
    <subcellularLocation>
        <location evidence="1">Cell membrane</location>
        <topology evidence="1">Multi-pass membrane protein</topology>
    </subcellularLocation>
    <subcellularLocation>
        <location evidence="19">Cytoplasm</location>
    </subcellularLocation>
</comment>
<evidence type="ECO:0000256" key="19">
    <source>
        <dbReference type="HAMAP-Rule" id="MF_00252"/>
    </source>
</evidence>
<evidence type="ECO:0000256" key="11">
    <source>
        <dbReference type="ARBA" id="ARBA00022989"/>
    </source>
</evidence>
<dbReference type="GO" id="GO:0006430">
    <property type="term" value="P:lysyl-tRNA aminoacylation"/>
    <property type="evidence" value="ECO:0007669"/>
    <property type="project" value="UniProtKB-UniRule"/>
</dbReference>
<comment type="catalytic activity">
    <reaction evidence="18 19">
        <text>tRNA(Lys) + L-lysine + ATP = L-lysyl-tRNA(Lys) + AMP + diphosphate</text>
        <dbReference type="Rhea" id="RHEA:20792"/>
        <dbReference type="Rhea" id="RHEA-COMP:9696"/>
        <dbReference type="Rhea" id="RHEA-COMP:9697"/>
        <dbReference type="ChEBI" id="CHEBI:30616"/>
        <dbReference type="ChEBI" id="CHEBI:32551"/>
        <dbReference type="ChEBI" id="CHEBI:33019"/>
        <dbReference type="ChEBI" id="CHEBI:78442"/>
        <dbReference type="ChEBI" id="CHEBI:78529"/>
        <dbReference type="ChEBI" id="CHEBI:456215"/>
        <dbReference type="EC" id="6.1.1.6"/>
    </reaction>
</comment>
<keyword evidence="24" id="KW-1185">Reference proteome</keyword>
<dbReference type="InterPro" id="IPR031553">
    <property type="entry name" value="tRNA-synt_2_TM"/>
</dbReference>